<dbReference type="Proteomes" id="UP000002710">
    <property type="component" value="Chromosome"/>
</dbReference>
<dbReference type="GO" id="GO:0003677">
    <property type="term" value="F:DNA binding"/>
    <property type="evidence" value="ECO:0007669"/>
    <property type="project" value="InterPro"/>
</dbReference>
<organism evidence="2 3">
    <name type="scientific">Oleidesulfovibrio alaskensis (strain ATCC BAA-1058 / DSM 17464 / G20)</name>
    <name type="common">Desulfovibrio alaskensis</name>
    <dbReference type="NCBI Taxonomy" id="207559"/>
    <lineage>
        <taxon>Bacteria</taxon>
        <taxon>Pseudomonadati</taxon>
        <taxon>Thermodesulfobacteriota</taxon>
        <taxon>Desulfovibrionia</taxon>
        <taxon>Desulfovibrionales</taxon>
        <taxon>Desulfovibrionaceae</taxon>
        <taxon>Oleidesulfovibrio</taxon>
    </lineage>
</organism>
<dbReference type="Gene3D" id="1.10.260.40">
    <property type="entry name" value="lambda repressor-like DNA-binding domains"/>
    <property type="match status" value="1"/>
</dbReference>
<dbReference type="Pfam" id="PF07022">
    <property type="entry name" value="Phage_CI_repr"/>
    <property type="match status" value="1"/>
</dbReference>
<dbReference type="SUPFAM" id="SSF47413">
    <property type="entry name" value="lambda repressor-like DNA-binding domains"/>
    <property type="match status" value="1"/>
</dbReference>
<evidence type="ECO:0000313" key="2">
    <source>
        <dbReference type="EMBL" id="ABB40149.1"/>
    </source>
</evidence>
<accession>Q30VZ7</accession>
<dbReference type="KEGG" id="dde:Dde_3355"/>
<name>Q30VZ7_OLEA2</name>
<dbReference type="STRING" id="207559.Dde_3355"/>
<dbReference type="InterPro" id="IPR010744">
    <property type="entry name" value="Phage_CI_N"/>
</dbReference>
<protein>
    <recommendedName>
        <fullName evidence="1">Bacteriophage CI repressor N-terminal domain-containing protein</fullName>
    </recommendedName>
</protein>
<dbReference type="GO" id="GO:0045892">
    <property type="term" value="P:negative regulation of DNA-templated transcription"/>
    <property type="evidence" value="ECO:0007669"/>
    <property type="project" value="InterPro"/>
</dbReference>
<feature type="domain" description="Bacteriophage CI repressor N-terminal" evidence="1">
    <location>
        <begin position="3"/>
        <end position="66"/>
    </location>
</feature>
<dbReference type="HOGENOM" id="CLU_148497_0_0_7"/>
<evidence type="ECO:0000313" key="3">
    <source>
        <dbReference type="Proteomes" id="UP000002710"/>
    </source>
</evidence>
<proteinExistence type="predicted"/>
<sequence length="90" mass="10112">MTAAFERIMAELGIVTQTQLSKELGINQASVSIAKRSGDIPPRWLLTLLRKYHLNPDWVMTGLGPKFSVPADYAEAEVQTIRRPDFHLGF</sequence>
<keyword evidence="3" id="KW-1185">Reference proteome</keyword>
<dbReference type="AlphaFoldDB" id="Q30VZ7"/>
<dbReference type="EMBL" id="CP000112">
    <property type="protein sequence ID" value="ABB40149.1"/>
    <property type="molecule type" value="Genomic_DNA"/>
</dbReference>
<gene>
    <name evidence="2" type="ordered locus">Dde_3355</name>
</gene>
<dbReference type="InterPro" id="IPR010982">
    <property type="entry name" value="Lambda_DNA-bd_dom_sf"/>
</dbReference>
<evidence type="ECO:0000259" key="1">
    <source>
        <dbReference type="Pfam" id="PF07022"/>
    </source>
</evidence>
<dbReference type="RefSeq" id="WP_011369075.1">
    <property type="nucleotide sequence ID" value="NC_007519.1"/>
</dbReference>
<reference evidence="2 3" key="1">
    <citation type="journal article" date="2011" name="J. Bacteriol.">
        <title>Complete genome sequence and updated annotation of Desulfovibrio alaskensis G20.</title>
        <authorList>
            <person name="Hauser L.J."/>
            <person name="Land M.L."/>
            <person name="Brown S.D."/>
            <person name="Larimer F."/>
            <person name="Keller K.L."/>
            <person name="Rapp-Giles B.J."/>
            <person name="Price M.N."/>
            <person name="Lin M."/>
            <person name="Bruce D.C."/>
            <person name="Detter J.C."/>
            <person name="Tapia R."/>
            <person name="Han C.S."/>
            <person name="Goodwin L.A."/>
            <person name="Cheng J.F."/>
            <person name="Pitluck S."/>
            <person name="Copeland A."/>
            <person name="Lucas S."/>
            <person name="Nolan M."/>
            <person name="Lapidus A.L."/>
            <person name="Palumbo A.V."/>
            <person name="Wall J.D."/>
        </authorList>
    </citation>
    <scope>NUCLEOTIDE SEQUENCE [LARGE SCALE GENOMIC DNA]</scope>
    <source>
        <strain evidence="3">ATCC BAA 1058 / DSM 17464 / G20</strain>
    </source>
</reference>
<dbReference type="eggNOG" id="COG2932">
    <property type="taxonomic scope" value="Bacteria"/>
</dbReference>